<dbReference type="Proteomes" id="UP000314294">
    <property type="component" value="Unassembled WGS sequence"/>
</dbReference>
<dbReference type="AlphaFoldDB" id="A0A4Z2GMG4"/>
<feature type="compositionally biased region" description="Basic and acidic residues" evidence="1">
    <location>
        <begin position="25"/>
        <end position="37"/>
    </location>
</feature>
<gene>
    <name evidence="2" type="ORF">EYF80_035109</name>
</gene>
<dbReference type="EMBL" id="SRLO01000477">
    <property type="protein sequence ID" value="TNN54706.1"/>
    <property type="molecule type" value="Genomic_DNA"/>
</dbReference>
<accession>A0A4Z2GMG4</accession>
<reference evidence="2 3" key="1">
    <citation type="submission" date="2019-03" db="EMBL/GenBank/DDBJ databases">
        <title>First draft genome of Liparis tanakae, snailfish: a comprehensive survey of snailfish specific genes.</title>
        <authorList>
            <person name="Kim W."/>
            <person name="Song I."/>
            <person name="Jeong J.-H."/>
            <person name="Kim D."/>
            <person name="Kim S."/>
            <person name="Ryu S."/>
            <person name="Song J.Y."/>
            <person name="Lee S.K."/>
        </authorList>
    </citation>
    <scope>NUCLEOTIDE SEQUENCE [LARGE SCALE GENOMIC DNA]</scope>
    <source>
        <tissue evidence="2">Muscle</tissue>
    </source>
</reference>
<evidence type="ECO:0000256" key="1">
    <source>
        <dbReference type="SAM" id="MobiDB-lite"/>
    </source>
</evidence>
<proteinExistence type="predicted"/>
<keyword evidence="3" id="KW-1185">Reference proteome</keyword>
<sequence length="88" mass="10176">MRRRIWLGSQHTINDPTMRPEEDESQTREEEEREINAKKYGNAGEQISMEHYKLEENGVLRLGASLQSVLTTSTMAQHMKATQINTIM</sequence>
<evidence type="ECO:0000313" key="3">
    <source>
        <dbReference type="Proteomes" id="UP000314294"/>
    </source>
</evidence>
<evidence type="ECO:0000313" key="2">
    <source>
        <dbReference type="EMBL" id="TNN54706.1"/>
    </source>
</evidence>
<protein>
    <submittedName>
        <fullName evidence="2">Uncharacterized protein</fullName>
    </submittedName>
</protein>
<organism evidence="2 3">
    <name type="scientific">Liparis tanakae</name>
    <name type="common">Tanaka's snailfish</name>
    <dbReference type="NCBI Taxonomy" id="230148"/>
    <lineage>
        <taxon>Eukaryota</taxon>
        <taxon>Metazoa</taxon>
        <taxon>Chordata</taxon>
        <taxon>Craniata</taxon>
        <taxon>Vertebrata</taxon>
        <taxon>Euteleostomi</taxon>
        <taxon>Actinopterygii</taxon>
        <taxon>Neopterygii</taxon>
        <taxon>Teleostei</taxon>
        <taxon>Neoteleostei</taxon>
        <taxon>Acanthomorphata</taxon>
        <taxon>Eupercaria</taxon>
        <taxon>Perciformes</taxon>
        <taxon>Cottioidei</taxon>
        <taxon>Cottales</taxon>
        <taxon>Liparidae</taxon>
        <taxon>Liparis</taxon>
    </lineage>
</organism>
<name>A0A4Z2GMG4_9TELE</name>
<comment type="caution">
    <text evidence="2">The sequence shown here is derived from an EMBL/GenBank/DDBJ whole genome shotgun (WGS) entry which is preliminary data.</text>
</comment>
<feature type="region of interest" description="Disordered" evidence="1">
    <location>
        <begin position="1"/>
        <end position="42"/>
    </location>
</feature>